<keyword evidence="5" id="KW-1185">Reference proteome</keyword>
<dbReference type="PANTHER" id="PTHR11783">
    <property type="entry name" value="SULFOTRANSFERASE SULT"/>
    <property type="match status" value="1"/>
</dbReference>
<accession>A0A182N2Z8</accession>
<reference evidence="5" key="1">
    <citation type="submission" date="2013-03" db="EMBL/GenBank/DDBJ databases">
        <title>The Genome Sequence of Anopheles dirus WRAIR2.</title>
        <authorList>
            <consortium name="The Broad Institute Genomics Platform"/>
            <person name="Neafsey D.E."/>
            <person name="Walton C."/>
            <person name="Walker B."/>
            <person name="Young S.K."/>
            <person name="Zeng Q."/>
            <person name="Gargeya S."/>
            <person name="Fitzgerald M."/>
            <person name="Haas B."/>
            <person name="Abouelleil A."/>
            <person name="Allen A.W."/>
            <person name="Alvarado L."/>
            <person name="Arachchi H.M."/>
            <person name="Berlin A.M."/>
            <person name="Chapman S.B."/>
            <person name="Gainer-Dewar J."/>
            <person name="Goldberg J."/>
            <person name="Griggs A."/>
            <person name="Gujja S."/>
            <person name="Hansen M."/>
            <person name="Howarth C."/>
            <person name="Imamovic A."/>
            <person name="Ireland A."/>
            <person name="Larimer J."/>
            <person name="McCowan C."/>
            <person name="Murphy C."/>
            <person name="Pearson M."/>
            <person name="Poon T.W."/>
            <person name="Priest M."/>
            <person name="Roberts A."/>
            <person name="Saif S."/>
            <person name="Shea T."/>
            <person name="Sisk P."/>
            <person name="Sykes S."/>
            <person name="Wortman J."/>
            <person name="Nusbaum C."/>
            <person name="Birren B."/>
        </authorList>
    </citation>
    <scope>NUCLEOTIDE SEQUENCE [LARGE SCALE GENOMIC DNA]</scope>
    <source>
        <strain evidence="5">WRAIR2</strain>
    </source>
</reference>
<evidence type="ECO:0000259" key="3">
    <source>
        <dbReference type="Pfam" id="PF00685"/>
    </source>
</evidence>
<evidence type="ECO:0000256" key="2">
    <source>
        <dbReference type="ARBA" id="ARBA00022679"/>
    </source>
</evidence>
<dbReference type="SUPFAM" id="SSF52540">
    <property type="entry name" value="P-loop containing nucleoside triphosphate hydrolases"/>
    <property type="match status" value="5"/>
</dbReference>
<organism evidence="4 5">
    <name type="scientific">Anopheles dirus</name>
    <dbReference type="NCBI Taxonomy" id="7168"/>
    <lineage>
        <taxon>Eukaryota</taxon>
        <taxon>Metazoa</taxon>
        <taxon>Ecdysozoa</taxon>
        <taxon>Arthropoda</taxon>
        <taxon>Hexapoda</taxon>
        <taxon>Insecta</taxon>
        <taxon>Pterygota</taxon>
        <taxon>Neoptera</taxon>
        <taxon>Endopterygota</taxon>
        <taxon>Diptera</taxon>
        <taxon>Nematocera</taxon>
        <taxon>Culicoidea</taxon>
        <taxon>Culicidae</taxon>
        <taxon>Anophelinae</taxon>
        <taxon>Anopheles</taxon>
    </lineage>
</organism>
<name>A0A182N2Z8_9DIPT</name>
<dbReference type="GO" id="GO:0008146">
    <property type="term" value="F:sulfotransferase activity"/>
    <property type="evidence" value="ECO:0007669"/>
    <property type="project" value="InterPro"/>
</dbReference>
<dbReference type="Proteomes" id="UP000075884">
    <property type="component" value="Unassembled WGS sequence"/>
</dbReference>
<dbReference type="InterPro" id="IPR000863">
    <property type="entry name" value="Sulfotransferase_dom"/>
</dbReference>
<feature type="domain" description="Sulfotransferase" evidence="3">
    <location>
        <begin position="736"/>
        <end position="990"/>
    </location>
</feature>
<keyword evidence="2" id="KW-0808">Transferase</keyword>
<proteinExistence type="inferred from homology"/>
<dbReference type="STRING" id="7168.A0A182N2Z8"/>
<evidence type="ECO:0000313" key="4">
    <source>
        <dbReference type="EnsemblMetazoa" id="ADIR002010-PA"/>
    </source>
</evidence>
<protein>
    <recommendedName>
        <fullName evidence="3">Sulfotransferase domain-containing protein</fullName>
    </recommendedName>
</protein>
<feature type="domain" description="Sulfotransferase" evidence="3">
    <location>
        <begin position="399"/>
        <end position="655"/>
    </location>
</feature>
<dbReference type="EnsemblMetazoa" id="ADIR002010-RA">
    <property type="protein sequence ID" value="ADIR002010-PA"/>
    <property type="gene ID" value="ADIR002010"/>
</dbReference>
<comment type="similarity">
    <text evidence="1">Belongs to the sulfotransferase 1 family.</text>
</comment>
<evidence type="ECO:0000313" key="5">
    <source>
        <dbReference type="Proteomes" id="UP000075884"/>
    </source>
</evidence>
<feature type="domain" description="Sulfotransferase" evidence="3">
    <location>
        <begin position="67"/>
        <end position="320"/>
    </location>
</feature>
<dbReference type="Pfam" id="PF00685">
    <property type="entry name" value="Sulfotransfer_1"/>
    <property type="match status" value="5"/>
</dbReference>
<evidence type="ECO:0000256" key="1">
    <source>
        <dbReference type="ARBA" id="ARBA00005771"/>
    </source>
</evidence>
<dbReference type="InterPro" id="IPR027417">
    <property type="entry name" value="P-loop_NTPase"/>
</dbReference>
<reference evidence="4" key="2">
    <citation type="submission" date="2020-05" db="UniProtKB">
        <authorList>
            <consortium name="EnsemblMetazoa"/>
        </authorList>
    </citation>
    <scope>IDENTIFICATION</scope>
    <source>
        <strain evidence="4">WRAIR2</strain>
    </source>
</reference>
<dbReference type="VEuPathDB" id="VectorBase:ADIR002010"/>
<feature type="domain" description="Sulfotransferase" evidence="3">
    <location>
        <begin position="1064"/>
        <end position="1319"/>
    </location>
</feature>
<sequence length="1680" mass="196125">MFTVKPMKSALAKVVEAPMHGPTVEVHLSDTSYLPKGEKMREPTHCVLTPKYATMAERIHNLPVYEDDVWILSFPKCGTTWTQEMVWLISHDLDYKTASEVNLLDRSIFLEFSAFVLNFPGDTIDQVANATRPRHIQCHLPIALLPRQIWIARPKLIYCARNPKDATISYFHHHRHIHGYQGSMQDFLDGILTEQVLFAPQIPHTLDFWNIRREMNILFIHFEEMKTNMDAVLRRVCKHFKKSYTDVQLAQLANHLSFDVMKNNKSANNSCVLELVETLSGKKVDNFQFMRKGKIGSHSEELTEEYIVKFDEYTYRLLEGTLSLCLRSPSAMALEFIEIEDPVFKATCRERREEDYVLVRCNDYANVPINLPNWTPEPVCLSTRYEQIGQTIKEMEVRPDDVWIVTYPKSGTTWAQELIWLVCNGLDYQKAKDASIDARFPFIDLSGLRDMPEQYNPLRDVLEMASPRFIKSHLPPAFLPNALWTVQPKLVYVRRNPKSVAVSYYHHTVSLHNYKGTLEQFIRSMMNELVYYSPYHRHLIEYSELRYPNMLSLCFEDMKRDLPGAIRQVCQFFDKSYTDAQLAQLADHLGFDRMRQNASVNRRQWLEYNLHQTGRDEKVNDNDMQSIRRGESEGWRKELSSELIEELDRWTLEKVPAGSKYARLFQSQSTMSSTFTITDIDTELACPGASSFVQVQLNDLADYPLAGRAPPPPSAIVPSKYRNYAQQIHDFKVYEDDVWIVTFPKCGTTWTQEMAWLIDHDLDYQTARDVNLNSRSVFLEIGAIGERIPVDTVTATANMKRPRHIKSHLQLSLLPRQLWTVKPKIIYVARNPKDVAVSYLHHYKNIMGYRGLSETFLDGLLQDRVMYCPQVRHALDFWTLKDEPNVLFLTYERMKRDLRSVLPGVCEFFGKTYTDNQLAELTEHLSFDQMKKNPSTNNEQMVRSAMKMNGREEENFEFMRKGIVGDFRNELSVEYIEKFDTYINQQLAGSDFKNQTTKMTSASFSFTDAKAQPRRNENSNFVRVQLTDLIDYPLDPTLYPPTAMFVSDKYRNYAQQVRDFDVYPDDTWILTFPKSGTTWTEEMVWLLNHELHYRTARDIQLNTRSTFLEFGAIADRYPINTIDVARDMKRPRQIKSHLQLALLPRQLWTVKPRIIYVARNPKDVAVSYLHHYRMLVGYDGTREAFYDDLLNDRITFCPIVEHVLNFWRLKDEPNVLFLTYEGMKRDLRGLLPTVCRFLNKSYTDAQLDALAVHLSFNEMKKNPATNKHETVRNALQQTNREGERFEFLRKGIVGDYRNEMSAEYIARFDQFVAERAAGSDFKYDYDLNLPRRSSSSSGSFVYEMIRYEKLNNEYTDRIDCPGTEKHYRLTRAVPFDDGNGREQHDTEHWCVMIEKFLPLLGPIQRLPVYEDDVWVITFPKCGTTWTQEMVWLLNNGLDYERAGKLTLEERFPFLELSGALSLMDGDSVGRVQDLPRPRHIKSHLPVMLLPEAIHTVRPKIIYVSRNPKDAATSFYHHYRNIVGYDGPREHFFDAFLNDTLIYAPFGGHVRAYWAWSRMPGADNCLFITYEQMKRDLRGVIGRVSKFLGKEYGAAEVDELAKHLSVESMRNNKSCNMDDLLEWARSTTHSEERKKLAKNCFKFIRSGTVGSYREDMDEEYIQRFEEYEKTATEGTEFDFYL</sequence>
<feature type="domain" description="Sulfotransferase" evidence="3">
    <location>
        <begin position="1411"/>
        <end position="1671"/>
    </location>
</feature>
<dbReference type="Gene3D" id="3.40.50.300">
    <property type="entry name" value="P-loop containing nucleotide triphosphate hydrolases"/>
    <property type="match status" value="5"/>
</dbReference>